<keyword evidence="2" id="KW-1185">Reference proteome</keyword>
<dbReference type="Proteomes" id="UP001633002">
    <property type="component" value="Unassembled WGS sequence"/>
</dbReference>
<dbReference type="InterPro" id="IPR050585">
    <property type="entry name" value="Xaa-Pro_dipeptidyl-ppase/CocE"/>
</dbReference>
<evidence type="ECO:0000313" key="1">
    <source>
        <dbReference type="EMBL" id="KAL3676371.1"/>
    </source>
</evidence>
<gene>
    <name evidence="1" type="ORF">R1sor_026319</name>
</gene>
<name>A0ABD3GCI2_9MARC</name>
<dbReference type="EMBL" id="JBJQOH010000008">
    <property type="protein sequence ID" value="KAL3676371.1"/>
    <property type="molecule type" value="Genomic_DNA"/>
</dbReference>
<protein>
    <submittedName>
        <fullName evidence="1">Uncharacterized protein</fullName>
    </submittedName>
</protein>
<accession>A0ABD3GCI2</accession>
<dbReference type="PANTHER" id="PTHR43056">
    <property type="entry name" value="PEPTIDASE S9 PROLYL OLIGOPEPTIDASE"/>
    <property type="match status" value="1"/>
</dbReference>
<organism evidence="1 2">
    <name type="scientific">Riccia sorocarpa</name>
    <dbReference type="NCBI Taxonomy" id="122646"/>
    <lineage>
        <taxon>Eukaryota</taxon>
        <taxon>Viridiplantae</taxon>
        <taxon>Streptophyta</taxon>
        <taxon>Embryophyta</taxon>
        <taxon>Marchantiophyta</taxon>
        <taxon>Marchantiopsida</taxon>
        <taxon>Marchantiidae</taxon>
        <taxon>Marchantiales</taxon>
        <taxon>Ricciaceae</taxon>
        <taxon>Riccia</taxon>
    </lineage>
</organism>
<evidence type="ECO:0000313" key="2">
    <source>
        <dbReference type="Proteomes" id="UP001633002"/>
    </source>
</evidence>
<dbReference type="AlphaFoldDB" id="A0ABD3GCI2"/>
<dbReference type="PANTHER" id="PTHR43056:SF5">
    <property type="entry name" value="PEPTIDASE S9 PROLYL OLIGOPEPTIDASE CATALYTIC DOMAIN-CONTAINING PROTEIN"/>
    <property type="match status" value="1"/>
</dbReference>
<sequence>MFYKFFPYINVLQVLEFQTKVEAETAFVNFYPPMDKDYKPPPGEKPPLLLPSHEFVSGLRDPALEAKTRFSYNSAKIRFSYKYWTSRGWAIADVDCYGSFCVLYLDCLINIFK</sequence>
<comment type="caution">
    <text evidence="1">The sequence shown here is derived from an EMBL/GenBank/DDBJ whole genome shotgun (WGS) entry which is preliminary data.</text>
</comment>
<proteinExistence type="predicted"/>
<reference evidence="1 2" key="1">
    <citation type="submission" date="2024-09" db="EMBL/GenBank/DDBJ databases">
        <title>Chromosome-scale assembly of Riccia sorocarpa.</title>
        <authorList>
            <person name="Paukszto L."/>
        </authorList>
    </citation>
    <scope>NUCLEOTIDE SEQUENCE [LARGE SCALE GENOMIC DNA]</scope>
    <source>
        <strain evidence="1">LP-2024</strain>
        <tissue evidence="1">Aerial parts of the thallus</tissue>
    </source>
</reference>